<feature type="signal peptide" evidence="1">
    <location>
        <begin position="1"/>
        <end position="17"/>
    </location>
</feature>
<evidence type="ECO:0000259" key="2">
    <source>
        <dbReference type="PROSITE" id="PS50842"/>
    </source>
</evidence>
<dbReference type="InterPro" id="IPR007112">
    <property type="entry name" value="Expansin/allergen_DPBB_dom"/>
</dbReference>
<dbReference type="AlphaFoldDB" id="A0A1X6NCD4"/>
<dbReference type="Pfam" id="PF22514">
    <property type="entry name" value="EXPB1_D1"/>
    <property type="match status" value="1"/>
</dbReference>
<accession>A0A1X6NCD4</accession>
<feature type="chain" id="PRO_5013049865" description="Expansin-like EG45 domain-containing protein" evidence="1">
    <location>
        <begin position="18"/>
        <end position="249"/>
    </location>
</feature>
<dbReference type="InterPro" id="IPR036908">
    <property type="entry name" value="RlpA-like_sf"/>
</dbReference>
<dbReference type="PROSITE" id="PS50842">
    <property type="entry name" value="EXPANSIN_EG45"/>
    <property type="match status" value="1"/>
</dbReference>
<keyword evidence="1" id="KW-0732">Signal</keyword>
<protein>
    <recommendedName>
        <fullName evidence="2">Expansin-like EG45 domain-containing protein</fullName>
    </recommendedName>
</protein>
<dbReference type="SUPFAM" id="SSF50685">
    <property type="entry name" value="Barwin-like endoglucanases"/>
    <property type="match status" value="1"/>
</dbReference>
<evidence type="ECO:0000313" key="4">
    <source>
        <dbReference type="Proteomes" id="UP000194127"/>
    </source>
</evidence>
<gene>
    <name evidence="3" type="ORF">POSPLADRAFT_1130776</name>
</gene>
<dbReference type="CDD" id="cd22278">
    <property type="entry name" value="DPBB_GH45_endoglucanase"/>
    <property type="match status" value="1"/>
</dbReference>
<dbReference type="RefSeq" id="XP_024343092.1">
    <property type="nucleotide sequence ID" value="XM_024483989.1"/>
</dbReference>
<evidence type="ECO:0000256" key="1">
    <source>
        <dbReference type="SAM" id="SignalP"/>
    </source>
</evidence>
<name>A0A1X6NCD4_9APHY</name>
<evidence type="ECO:0000313" key="3">
    <source>
        <dbReference type="EMBL" id="OSX66298.1"/>
    </source>
</evidence>
<dbReference type="GeneID" id="36328938"/>
<keyword evidence="4" id="KW-1185">Reference proteome</keyword>
<dbReference type="EMBL" id="KZ110592">
    <property type="protein sequence ID" value="OSX66298.1"/>
    <property type="molecule type" value="Genomic_DNA"/>
</dbReference>
<dbReference type="Proteomes" id="UP000194127">
    <property type="component" value="Unassembled WGS sequence"/>
</dbReference>
<dbReference type="OrthoDB" id="5823761at2759"/>
<reference evidence="3 4" key="1">
    <citation type="submission" date="2017-04" db="EMBL/GenBank/DDBJ databases">
        <title>Genome Sequence of the Model Brown-Rot Fungus Postia placenta SB12.</title>
        <authorList>
            <consortium name="DOE Joint Genome Institute"/>
            <person name="Gaskell J."/>
            <person name="Kersten P."/>
            <person name="Larrondo L.F."/>
            <person name="Canessa P."/>
            <person name="Martinez D."/>
            <person name="Hibbett D."/>
            <person name="Schmoll M."/>
            <person name="Kubicek C.P."/>
            <person name="Martinez A.T."/>
            <person name="Yadav J."/>
            <person name="Master E."/>
            <person name="Magnuson J.K."/>
            <person name="James T."/>
            <person name="Yaver D."/>
            <person name="Berka R."/>
            <person name="Labutti K."/>
            <person name="Lipzen A."/>
            <person name="Aerts A."/>
            <person name="Barry K."/>
            <person name="Henrissat B."/>
            <person name="Blanchette R."/>
            <person name="Grigoriev I."/>
            <person name="Cullen D."/>
        </authorList>
    </citation>
    <scope>NUCLEOTIDE SEQUENCE [LARGE SCALE GENOMIC DNA]</scope>
    <source>
        <strain evidence="3 4">MAD-698-R-SB12</strain>
    </source>
</reference>
<feature type="domain" description="Expansin-like EG45" evidence="2">
    <location>
        <begin position="41"/>
        <end position="169"/>
    </location>
</feature>
<sequence>MITLCSLVFLLAYTALATDWIDYPTNGFATMTHYTLPEDFVAACGCTPDSTHYPTAAMSQMAYGSSTAYGPSCGRCFNLTLLNTFTSDPPFYPQVKNSVIIKVTDLCPLGGNGWCSATANKPNAGGAYLNFDLAWPSSSIPSDFFPSNITLYGYTDFGVWNVSYESVNCLQDWEGGQASDALGSAADIGSVCCPANPTPFGNETCPSYSDANGIPPDTTNTGAELALSIPCSYLFMTCVLAGSLLSWIL</sequence>
<proteinExistence type="predicted"/>
<organism evidence="3 4">
    <name type="scientific">Postia placenta MAD-698-R-SB12</name>
    <dbReference type="NCBI Taxonomy" id="670580"/>
    <lineage>
        <taxon>Eukaryota</taxon>
        <taxon>Fungi</taxon>
        <taxon>Dikarya</taxon>
        <taxon>Basidiomycota</taxon>
        <taxon>Agaricomycotina</taxon>
        <taxon>Agaricomycetes</taxon>
        <taxon>Polyporales</taxon>
        <taxon>Adustoporiaceae</taxon>
        <taxon>Rhodonia</taxon>
    </lineage>
</organism>
<dbReference type="Gene3D" id="2.40.40.10">
    <property type="entry name" value="RlpA-like domain"/>
    <property type="match status" value="1"/>
</dbReference>